<organism evidence="1">
    <name type="scientific">marine sediment metagenome</name>
    <dbReference type="NCBI Taxonomy" id="412755"/>
    <lineage>
        <taxon>unclassified sequences</taxon>
        <taxon>metagenomes</taxon>
        <taxon>ecological metagenomes</taxon>
    </lineage>
</organism>
<reference evidence="1" key="1">
    <citation type="journal article" date="2015" name="Nature">
        <title>Complex archaea that bridge the gap between prokaryotes and eukaryotes.</title>
        <authorList>
            <person name="Spang A."/>
            <person name="Saw J.H."/>
            <person name="Jorgensen S.L."/>
            <person name="Zaremba-Niedzwiedzka K."/>
            <person name="Martijn J."/>
            <person name="Lind A.E."/>
            <person name="van Eijk R."/>
            <person name="Schleper C."/>
            <person name="Guy L."/>
            <person name="Ettema T.J."/>
        </authorList>
    </citation>
    <scope>NUCLEOTIDE SEQUENCE</scope>
</reference>
<proteinExistence type="predicted"/>
<accession>A0A0F9BFB9</accession>
<evidence type="ECO:0000313" key="1">
    <source>
        <dbReference type="EMBL" id="KKL12522.1"/>
    </source>
</evidence>
<comment type="caution">
    <text evidence="1">The sequence shown here is derived from an EMBL/GenBank/DDBJ whole genome shotgun (WGS) entry which is preliminary data.</text>
</comment>
<dbReference type="EMBL" id="LAZR01041221">
    <property type="protein sequence ID" value="KKL12522.1"/>
    <property type="molecule type" value="Genomic_DNA"/>
</dbReference>
<sequence length="152" mass="17853">MRGWGKNMHESYEDIRSRIKEKPSWYDENGVPRYGDFAPDKSPNIYADEVMLLQIACQNCSGQFKVEMNFSKADEMMVGRQPRGFSDEIRFWKDHGKMRGNWPPVHYGDPPNHGCIGDTMNCIDLRVSQLWIRTNKRDWHRLTDLEIELEAS</sequence>
<gene>
    <name evidence="1" type="ORF">LCGC14_2534920</name>
</gene>
<name>A0A0F9BFB9_9ZZZZ</name>
<dbReference type="AlphaFoldDB" id="A0A0F9BFB9"/>
<protein>
    <submittedName>
        <fullName evidence="1">Uncharacterized protein</fullName>
    </submittedName>
</protein>